<organism evidence="3 4">
    <name type="scientific">Pelomonas aquatica</name>
    <dbReference type="NCBI Taxonomy" id="431058"/>
    <lineage>
        <taxon>Bacteria</taxon>
        <taxon>Pseudomonadati</taxon>
        <taxon>Pseudomonadota</taxon>
        <taxon>Betaproteobacteria</taxon>
        <taxon>Burkholderiales</taxon>
        <taxon>Sphaerotilaceae</taxon>
        <taxon>Roseateles</taxon>
    </lineage>
</organism>
<feature type="chain" id="PRO_5046039347" description="ZU5 domain-containing protein" evidence="2">
    <location>
        <begin position="21"/>
        <end position="517"/>
    </location>
</feature>
<reference evidence="3 4" key="1">
    <citation type="submission" date="2023-07" db="EMBL/GenBank/DDBJ databases">
        <title>Sorghum-associated microbial communities from plants grown in Nebraska, USA.</title>
        <authorList>
            <person name="Schachtman D."/>
        </authorList>
    </citation>
    <scope>NUCLEOTIDE SEQUENCE [LARGE SCALE GENOMIC DNA]</scope>
    <source>
        <strain evidence="3 4">BE310</strain>
    </source>
</reference>
<keyword evidence="4" id="KW-1185">Reference proteome</keyword>
<evidence type="ECO:0000313" key="3">
    <source>
        <dbReference type="EMBL" id="MDR7296094.1"/>
    </source>
</evidence>
<proteinExistence type="predicted"/>
<dbReference type="Gene3D" id="2.60.220.30">
    <property type="match status" value="1"/>
</dbReference>
<name>A0ABU1Z644_9BURK</name>
<feature type="signal peptide" evidence="2">
    <location>
        <begin position="1"/>
        <end position="20"/>
    </location>
</feature>
<feature type="region of interest" description="Disordered" evidence="1">
    <location>
        <begin position="23"/>
        <end position="62"/>
    </location>
</feature>
<dbReference type="RefSeq" id="WP_310343213.1">
    <property type="nucleotide sequence ID" value="NZ_JAVDXQ010000002.1"/>
</dbReference>
<protein>
    <recommendedName>
        <fullName evidence="5">ZU5 domain-containing protein</fullName>
    </recommendedName>
</protein>
<comment type="caution">
    <text evidence="3">The sequence shown here is derived from an EMBL/GenBank/DDBJ whole genome shotgun (WGS) entry which is preliminary data.</text>
</comment>
<keyword evidence="2" id="KW-0732">Signal</keyword>
<dbReference type="PROSITE" id="PS51257">
    <property type="entry name" value="PROKAR_LIPOPROTEIN"/>
    <property type="match status" value="1"/>
</dbReference>
<evidence type="ECO:0000256" key="1">
    <source>
        <dbReference type="SAM" id="MobiDB-lite"/>
    </source>
</evidence>
<evidence type="ECO:0008006" key="5">
    <source>
        <dbReference type="Google" id="ProtNLM"/>
    </source>
</evidence>
<feature type="compositionally biased region" description="Pro residues" evidence="1">
    <location>
        <begin position="37"/>
        <end position="62"/>
    </location>
</feature>
<dbReference type="EMBL" id="JAVDXQ010000002">
    <property type="protein sequence ID" value="MDR7296094.1"/>
    <property type="molecule type" value="Genomic_DNA"/>
</dbReference>
<accession>A0ABU1Z644</accession>
<dbReference type="Proteomes" id="UP001180536">
    <property type="component" value="Unassembled WGS sequence"/>
</dbReference>
<gene>
    <name evidence="3" type="ORF">J2X16_001433</name>
</gene>
<sequence>MNARPIPLLSALLAAALLQACGGGGSDAGPTSTPTSTPSPSPAPVPAPAPAPTPTPAPAPAPAPVPAVTAVGAALGPVVASARIGAAGGRLDAPDYGLAVIVPAGAFDSEQLVTLQPIENTAPGARGGAWRIQPEGLQAKQPVTLAWQPSAAERNGARHLRIATQGADGIWRSAASGTDSDGVVRTTTTHFSDWSLVAGVQLRPGAADVGLQQAQDLTVMVCGRGSDTALPGHDRHFTCETDGGAVLSSDGWAVNGVTGGSASVGTLAGVDTFGPLKRTYRAPAALPTQNPVAVSVHYRDPFDDVDGPVQLVANLTVIDPQAGCDWLKGVNTLNVALEQDYQWAGADAQGSARYAHRARVAGKLQRDPMSPVGQVWFAGNAETGSIGVDQFYSSAHAPDTIQVTAQGAPLTHADVSLLRAFVDLATCKLDFTGYVPVPARHVRTYKGVPSEMEAKVSGLSFRVAGYALAGRRQFGEERLLPVELGRRVNTEFVDPDSHREFDGVSGSSRLRWSLVPQ</sequence>
<evidence type="ECO:0000256" key="2">
    <source>
        <dbReference type="SAM" id="SignalP"/>
    </source>
</evidence>
<evidence type="ECO:0000313" key="4">
    <source>
        <dbReference type="Proteomes" id="UP001180536"/>
    </source>
</evidence>